<feature type="transmembrane region" description="Helical" evidence="6">
    <location>
        <begin position="62"/>
        <end position="87"/>
    </location>
</feature>
<comment type="function">
    <text evidence="6">Gustatory receptor which mediates acceptance or avoidance behavior, depending on its substrates.</text>
</comment>
<keyword evidence="6" id="KW-0675">Receptor</keyword>
<keyword evidence="3 6" id="KW-0812">Transmembrane</keyword>
<evidence type="ECO:0000256" key="6">
    <source>
        <dbReference type="RuleBase" id="RU363108"/>
    </source>
</evidence>
<keyword evidence="2 6" id="KW-1003">Cell membrane</keyword>
<dbReference type="InterPro" id="IPR013604">
    <property type="entry name" value="7TM_chemorcpt"/>
</dbReference>
<feature type="transmembrane region" description="Helical" evidence="6">
    <location>
        <begin position="12"/>
        <end position="42"/>
    </location>
</feature>
<organism evidence="7 8">
    <name type="scientific">Stomoxys calcitrans</name>
    <name type="common">Stable fly</name>
    <name type="synonym">Conops calcitrans</name>
    <dbReference type="NCBI Taxonomy" id="35570"/>
    <lineage>
        <taxon>Eukaryota</taxon>
        <taxon>Metazoa</taxon>
        <taxon>Ecdysozoa</taxon>
        <taxon>Arthropoda</taxon>
        <taxon>Hexapoda</taxon>
        <taxon>Insecta</taxon>
        <taxon>Pterygota</taxon>
        <taxon>Neoptera</taxon>
        <taxon>Endopterygota</taxon>
        <taxon>Diptera</taxon>
        <taxon>Brachycera</taxon>
        <taxon>Muscomorpha</taxon>
        <taxon>Muscoidea</taxon>
        <taxon>Muscidae</taxon>
        <taxon>Stomoxys</taxon>
    </lineage>
</organism>
<feature type="transmembrane region" description="Helical" evidence="6">
    <location>
        <begin position="378"/>
        <end position="398"/>
    </location>
</feature>
<dbReference type="Pfam" id="PF08395">
    <property type="entry name" value="7tm_7"/>
    <property type="match status" value="1"/>
</dbReference>
<keyword evidence="6" id="KW-0807">Transducer</keyword>
<sequence length="402" mass="47544">MHSRIAKRIYRYYFRVLGLSCWSSKQWLQICLILYTCLILFVEFHEIAIGLITDFNGTKLSIAGSVLFYITLGYNAVHFFNCLIALIGQKYEETIEKIFQDIDDTFQLRLFYQSTHEEEKRLQSDNYFRYYWIFEGFWLLTLIIDAFYEGRFAELLFHARYIFAVQGVTSNYLQQLMVVVEIENKLKVLSHCLVKHNLLFKEKLYPFENNRNLLKTYEVMNADFIEVKKANNDSKEFSSRIGPYQLKRILAMKHVYTQLTKVCQLSSTMYGSRLFLTVLLCIYDFTLVLYFLIIALTDRAVDAWLTFWSFYTNLPSIVKFAFLCKKCESCSSMTSDILLKLRSSPVKSLLVDDFILQIRQNPIKFTAYDFYELNTETLTQVSVIVFDLMLFLVQMFYLTNEP</sequence>
<name>A0A905ST59_STOCA</name>
<comment type="similarity">
    <text evidence="6">Belongs to the insect chemoreceptor superfamily. Gustatory receptor (GR) family.</text>
</comment>
<dbReference type="EnsemblMetazoa" id="SCAU016996-RA">
    <property type="protein sequence ID" value="SCAU016996-PA"/>
    <property type="gene ID" value="SCAU016996"/>
</dbReference>
<dbReference type="GO" id="GO:0005886">
    <property type="term" value="C:plasma membrane"/>
    <property type="evidence" value="ECO:0007669"/>
    <property type="project" value="UniProtKB-SubCell"/>
</dbReference>
<evidence type="ECO:0000256" key="2">
    <source>
        <dbReference type="ARBA" id="ARBA00022475"/>
    </source>
</evidence>
<dbReference type="GO" id="GO:0007165">
    <property type="term" value="P:signal transduction"/>
    <property type="evidence" value="ECO:0007669"/>
    <property type="project" value="UniProtKB-KW"/>
</dbReference>
<evidence type="ECO:0000256" key="5">
    <source>
        <dbReference type="ARBA" id="ARBA00023136"/>
    </source>
</evidence>
<comment type="subcellular location">
    <subcellularLocation>
        <location evidence="1 6">Cell membrane</location>
        <topology evidence="1 6">Multi-pass membrane protein</topology>
    </subcellularLocation>
</comment>
<reference evidence="7" key="1">
    <citation type="submission" date="2022-10" db="UniProtKB">
        <authorList>
            <consortium name="EnsemblMetazoa"/>
        </authorList>
    </citation>
    <scope>IDENTIFICATION</scope>
    <source>
        <strain evidence="7">USDA</strain>
    </source>
</reference>
<evidence type="ECO:0000256" key="4">
    <source>
        <dbReference type="ARBA" id="ARBA00022989"/>
    </source>
</evidence>
<evidence type="ECO:0000256" key="3">
    <source>
        <dbReference type="ARBA" id="ARBA00022692"/>
    </source>
</evidence>
<dbReference type="AlphaFoldDB" id="A0A905ST59"/>
<keyword evidence="8" id="KW-1185">Reference proteome</keyword>
<accession>A0A905ST59</accession>
<evidence type="ECO:0000313" key="8">
    <source>
        <dbReference type="Proteomes" id="UP000095300"/>
    </source>
</evidence>
<comment type="caution">
    <text evidence="6">Lacks conserved residue(s) required for the propagation of feature annotation.</text>
</comment>
<keyword evidence="4 6" id="KW-1133">Transmembrane helix</keyword>
<proteinExistence type="inferred from homology"/>
<evidence type="ECO:0000313" key="7">
    <source>
        <dbReference type="EnsemblMetazoa" id="SCAU016996-PA"/>
    </source>
</evidence>
<protein>
    <recommendedName>
        <fullName evidence="6">Gustatory receptor</fullName>
    </recommendedName>
</protein>
<keyword evidence="5 6" id="KW-0472">Membrane</keyword>
<feature type="transmembrane region" description="Helical" evidence="6">
    <location>
        <begin position="274"/>
        <end position="296"/>
    </location>
</feature>
<dbReference type="GO" id="GO:0050909">
    <property type="term" value="P:sensory perception of taste"/>
    <property type="evidence" value="ECO:0007669"/>
    <property type="project" value="InterPro"/>
</dbReference>
<dbReference type="Proteomes" id="UP000095300">
    <property type="component" value="Unassembled WGS sequence"/>
</dbReference>
<evidence type="ECO:0000256" key="1">
    <source>
        <dbReference type="ARBA" id="ARBA00004651"/>
    </source>
</evidence>